<feature type="transmembrane region" description="Helical" evidence="9">
    <location>
        <begin position="222"/>
        <end position="241"/>
    </location>
</feature>
<evidence type="ECO:0000256" key="5">
    <source>
        <dbReference type="ARBA" id="ARBA00022989"/>
    </source>
</evidence>
<dbReference type="RefSeq" id="WP_212527277.1">
    <property type="nucleotide sequence ID" value="NZ_JAGSOG010000016.1"/>
</dbReference>
<dbReference type="InterPro" id="IPR018584">
    <property type="entry name" value="GT87"/>
</dbReference>
<keyword evidence="2" id="KW-1003">Cell membrane</keyword>
<evidence type="ECO:0000256" key="7">
    <source>
        <dbReference type="ARBA" id="ARBA00024033"/>
    </source>
</evidence>
<comment type="caution">
    <text evidence="10">The sequence shown here is derived from an EMBL/GenBank/DDBJ whole genome shotgun (WGS) entry which is preliminary data.</text>
</comment>
<keyword evidence="4 9" id="KW-0812">Transmembrane</keyword>
<dbReference type="Pfam" id="PF09594">
    <property type="entry name" value="GT87"/>
    <property type="match status" value="1"/>
</dbReference>
<keyword evidence="5 9" id="KW-1133">Transmembrane helix</keyword>
<reference evidence="10" key="1">
    <citation type="submission" date="2021-04" db="EMBL/GenBank/DDBJ databases">
        <title>Genome based classification of Actinospica acidithermotolerans sp. nov., an actinobacterium isolated from an Indonesian hot spring.</title>
        <authorList>
            <person name="Kusuma A.B."/>
            <person name="Putra K.E."/>
            <person name="Nafisah S."/>
            <person name="Loh J."/>
            <person name="Nouioui I."/>
            <person name="Goodfellow M."/>
        </authorList>
    </citation>
    <scope>NUCLEOTIDE SEQUENCE</scope>
    <source>
        <strain evidence="10">CSCA 57</strain>
    </source>
</reference>
<feature type="region of interest" description="Disordered" evidence="8">
    <location>
        <begin position="1"/>
        <end position="27"/>
    </location>
</feature>
<dbReference type="GO" id="GO:0016758">
    <property type="term" value="F:hexosyltransferase activity"/>
    <property type="evidence" value="ECO:0007669"/>
    <property type="project" value="InterPro"/>
</dbReference>
<dbReference type="Proteomes" id="UP000675781">
    <property type="component" value="Unassembled WGS sequence"/>
</dbReference>
<organism evidence="10 11">
    <name type="scientific">Actinospica durhamensis</name>
    <dbReference type="NCBI Taxonomy" id="1508375"/>
    <lineage>
        <taxon>Bacteria</taxon>
        <taxon>Bacillati</taxon>
        <taxon>Actinomycetota</taxon>
        <taxon>Actinomycetes</taxon>
        <taxon>Catenulisporales</taxon>
        <taxon>Actinospicaceae</taxon>
        <taxon>Actinospica</taxon>
    </lineage>
</organism>
<keyword evidence="11" id="KW-1185">Reference proteome</keyword>
<name>A0A941EKV8_9ACTN</name>
<sequence>MTDVTASGTRIPSARPAPSAESGPRAPRRIPVPRLPVAAALYAVSMLVLFLTPMGHHWNFVDIFVYRQGGLAVVHGQGLYVASFNHGQLPFTYPPAAALLFTGLGLLSNYLAQILATVCSLCLLPLALRFALRLTPFCQWFDAGEATRLALACAAGALWFEPVWTTLRYGQINVLIAALILFDLGRAEGRRTKGMGIGIAAGLKVTPLIFVVYLAATGRLRSAATALATLAGTIALSFAVVPHDAWTYWVHDVLDSGRPGKVENAADQNLRGALSRILHTEQVEGVWIVAALVTAAVGLTLAVRAWRRGNDEAGGYALCSLTGLLVSPISWTHHWVEAVPALMLVLLRAYRHRRTAVLVGGALAAALGVSQITWRVPVSGFAGTLELHEHGAALLASNAYVIAGVIALCWAAYPPEQARPVLARE</sequence>
<gene>
    <name evidence="10" type="ORF">KDL01_05730</name>
</gene>
<proteinExistence type="inferred from homology"/>
<feature type="transmembrane region" description="Helical" evidence="9">
    <location>
        <begin position="110"/>
        <end position="128"/>
    </location>
</feature>
<evidence type="ECO:0000256" key="1">
    <source>
        <dbReference type="ARBA" id="ARBA00004651"/>
    </source>
</evidence>
<feature type="transmembrane region" description="Helical" evidence="9">
    <location>
        <begin position="356"/>
        <end position="374"/>
    </location>
</feature>
<feature type="compositionally biased region" description="Polar residues" evidence="8">
    <location>
        <begin position="1"/>
        <end position="10"/>
    </location>
</feature>
<keyword evidence="3" id="KW-0808">Transferase</keyword>
<dbReference type="AlphaFoldDB" id="A0A941EKV8"/>
<evidence type="ECO:0000256" key="4">
    <source>
        <dbReference type="ARBA" id="ARBA00022692"/>
    </source>
</evidence>
<feature type="transmembrane region" description="Helical" evidence="9">
    <location>
        <begin position="35"/>
        <end position="54"/>
    </location>
</feature>
<feature type="transmembrane region" description="Helical" evidence="9">
    <location>
        <begin position="196"/>
        <end position="216"/>
    </location>
</feature>
<comment type="similarity">
    <text evidence="7">Belongs to the glycosyltransferase 87 family.</text>
</comment>
<evidence type="ECO:0000313" key="10">
    <source>
        <dbReference type="EMBL" id="MBR7832750.1"/>
    </source>
</evidence>
<feature type="transmembrane region" description="Helical" evidence="9">
    <location>
        <begin position="313"/>
        <end position="336"/>
    </location>
</feature>
<dbReference type="GO" id="GO:0005886">
    <property type="term" value="C:plasma membrane"/>
    <property type="evidence" value="ECO:0007669"/>
    <property type="project" value="UniProtKB-SubCell"/>
</dbReference>
<keyword evidence="6 9" id="KW-0472">Membrane</keyword>
<comment type="subcellular location">
    <subcellularLocation>
        <location evidence="1">Cell membrane</location>
        <topology evidence="1">Multi-pass membrane protein</topology>
    </subcellularLocation>
</comment>
<feature type="transmembrane region" description="Helical" evidence="9">
    <location>
        <begin position="286"/>
        <end position="307"/>
    </location>
</feature>
<evidence type="ECO:0000256" key="3">
    <source>
        <dbReference type="ARBA" id="ARBA00022679"/>
    </source>
</evidence>
<feature type="transmembrane region" description="Helical" evidence="9">
    <location>
        <begin position="394"/>
        <end position="413"/>
    </location>
</feature>
<dbReference type="EMBL" id="JAGSOG010000016">
    <property type="protein sequence ID" value="MBR7832750.1"/>
    <property type="molecule type" value="Genomic_DNA"/>
</dbReference>
<protein>
    <submittedName>
        <fullName evidence="10">DUF2029 domain-containing protein</fullName>
    </submittedName>
</protein>
<accession>A0A941EKV8</accession>
<evidence type="ECO:0000256" key="6">
    <source>
        <dbReference type="ARBA" id="ARBA00023136"/>
    </source>
</evidence>
<evidence type="ECO:0000256" key="9">
    <source>
        <dbReference type="SAM" id="Phobius"/>
    </source>
</evidence>
<evidence type="ECO:0000313" key="11">
    <source>
        <dbReference type="Proteomes" id="UP000675781"/>
    </source>
</evidence>
<evidence type="ECO:0000256" key="2">
    <source>
        <dbReference type="ARBA" id="ARBA00022475"/>
    </source>
</evidence>
<evidence type="ECO:0000256" key="8">
    <source>
        <dbReference type="SAM" id="MobiDB-lite"/>
    </source>
</evidence>